<sequence>MKTNQIAGAQHLAAHLLSLAFGVSVGGRYDV</sequence>
<evidence type="ECO:0000313" key="2">
    <source>
        <dbReference type="Proteomes" id="UP000004371"/>
    </source>
</evidence>
<keyword evidence="2" id="KW-1185">Reference proteome</keyword>
<dbReference type="Proteomes" id="UP000004371">
    <property type="component" value="Unassembled WGS sequence"/>
</dbReference>
<accession>E8M098</accession>
<organism evidence="1 2">
    <name type="scientific">Vibrio brasiliensis LMG 20546</name>
    <dbReference type="NCBI Taxonomy" id="945543"/>
    <lineage>
        <taxon>Bacteria</taxon>
        <taxon>Pseudomonadati</taxon>
        <taxon>Pseudomonadota</taxon>
        <taxon>Gammaproteobacteria</taxon>
        <taxon>Vibrionales</taxon>
        <taxon>Vibrionaceae</taxon>
        <taxon>Vibrio</taxon>
        <taxon>Vibrio oreintalis group</taxon>
    </lineage>
</organism>
<gene>
    <name evidence="1" type="ORF">VIBR0546_19042</name>
</gene>
<dbReference type="EMBL" id="AEVS01000113">
    <property type="protein sequence ID" value="EGA63629.1"/>
    <property type="molecule type" value="Genomic_DNA"/>
</dbReference>
<comment type="caution">
    <text evidence="1">The sequence shown here is derived from an EMBL/GenBank/DDBJ whole genome shotgun (WGS) entry which is preliminary data.</text>
</comment>
<proteinExistence type="predicted"/>
<protein>
    <submittedName>
        <fullName evidence="1">Uncharacterized protein</fullName>
    </submittedName>
</protein>
<dbReference type="AlphaFoldDB" id="E8M098"/>
<name>E8M098_9VIBR</name>
<dbReference type="STRING" id="945543.VIBR0546_19042"/>
<evidence type="ECO:0000313" key="1">
    <source>
        <dbReference type="EMBL" id="EGA63629.1"/>
    </source>
</evidence>
<reference evidence="1 2" key="1">
    <citation type="journal article" date="2012" name="Int. J. Syst. Evol. Microbiol.">
        <title>Vibrio caribbeanicus sp. nov., isolated from the marine sponge Scleritoderma cyanea.</title>
        <authorList>
            <person name="Hoffmann M."/>
            <person name="Monday S.R."/>
            <person name="Allard M.W."/>
            <person name="Strain E.A."/>
            <person name="Whittaker P."/>
            <person name="Naum M."/>
            <person name="McCarthy P.J."/>
            <person name="Lopez J.V."/>
            <person name="Fischer M."/>
            <person name="Brown E.W."/>
        </authorList>
    </citation>
    <scope>NUCLEOTIDE SEQUENCE [LARGE SCALE GENOMIC DNA]</scope>
    <source>
        <strain evidence="1 2">LMG 20546</strain>
    </source>
</reference>